<feature type="domain" description="YdbS-like PH" evidence="2">
    <location>
        <begin position="38"/>
        <end position="112"/>
    </location>
</feature>
<reference evidence="3 4" key="2">
    <citation type="submission" date="2007-06" db="EMBL/GenBank/DDBJ databases">
        <title>Draft genome sequence of Pseudoflavonifractor capillosus ATCC 29799.</title>
        <authorList>
            <person name="Sudarsanam P."/>
            <person name="Ley R."/>
            <person name="Guruge J."/>
            <person name="Turnbaugh P.J."/>
            <person name="Mahowald M."/>
            <person name="Liep D."/>
            <person name="Gordon J."/>
        </authorList>
    </citation>
    <scope>NUCLEOTIDE SEQUENCE [LARGE SCALE GENOMIC DNA]</scope>
    <source>
        <strain evidence="3 4">ATCC 29799</strain>
    </source>
</reference>
<name>A6NQE8_9FIRM</name>
<sequence>MRKNALLIPWKGANIMALEAITYLWKDRKRILGLPITFTRYRLSEDRIFRETGLLNLKEEEVLLYRVRDLELKRSLFQRIFGVGTVCVHSSDKTTPHLDLLNIKNPREVKELLHRQVEEMKLSRRMRTTELLGGEEGQEGADPDGFMDEDDDSLE</sequence>
<dbReference type="Pfam" id="PF03703">
    <property type="entry name" value="bPH_2"/>
    <property type="match status" value="1"/>
</dbReference>
<keyword evidence="4" id="KW-1185">Reference proteome</keyword>
<proteinExistence type="predicted"/>
<feature type="region of interest" description="Disordered" evidence="1">
    <location>
        <begin position="126"/>
        <end position="155"/>
    </location>
</feature>
<evidence type="ECO:0000256" key="1">
    <source>
        <dbReference type="SAM" id="MobiDB-lite"/>
    </source>
</evidence>
<evidence type="ECO:0000259" key="2">
    <source>
        <dbReference type="Pfam" id="PF03703"/>
    </source>
</evidence>
<dbReference type="eggNOG" id="COG3428">
    <property type="taxonomic scope" value="Bacteria"/>
</dbReference>
<evidence type="ECO:0000313" key="4">
    <source>
        <dbReference type="Proteomes" id="UP000003639"/>
    </source>
</evidence>
<reference evidence="3 4" key="1">
    <citation type="submission" date="2007-04" db="EMBL/GenBank/DDBJ databases">
        <authorList>
            <person name="Fulton L."/>
            <person name="Clifton S."/>
            <person name="Fulton B."/>
            <person name="Xu J."/>
            <person name="Minx P."/>
            <person name="Pepin K.H."/>
            <person name="Johnson M."/>
            <person name="Thiruvilangam P."/>
            <person name="Bhonagiri V."/>
            <person name="Nash W.E."/>
            <person name="Mardis E.R."/>
            <person name="Wilson R.K."/>
        </authorList>
    </citation>
    <scope>NUCLEOTIDE SEQUENCE [LARGE SCALE GENOMIC DNA]</scope>
    <source>
        <strain evidence="3 4">ATCC 29799</strain>
    </source>
</reference>
<dbReference type="EMBL" id="AAXG02000004">
    <property type="protein sequence ID" value="EDN01753.1"/>
    <property type="molecule type" value="Genomic_DNA"/>
</dbReference>
<dbReference type="Proteomes" id="UP000003639">
    <property type="component" value="Unassembled WGS sequence"/>
</dbReference>
<protein>
    <recommendedName>
        <fullName evidence="2">YdbS-like PH domain-containing protein</fullName>
    </recommendedName>
</protein>
<gene>
    <name evidence="3" type="ORF">BACCAP_00418</name>
</gene>
<comment type="caution">
    <text evidence="3">The sequence shown here is derived from an EMBL/GenBank/DDBJ whole genome shotgun (WGS) entry which is preliminary data.</text>
</comment>
<dbReference type="InterPro" id="IPR005182">
    <property type="entry name" value="YdbS-like_PH"/>
</dbReference>
<evidence type="ECO:0000313" key="3">
    <source>
        <dbReference type="EMBL" id="EDN01753.1"/>
    </source>
</evidence>
<organism evidence="3 4">
    <name type="scientific">Pseudoflavonifractor capillosus ATCC 29799</name>
    <dbReference type="NCBI Taxonomy" id="411467"/>
    <lineage>
        <taxon>Bacteria</taxon>
        <taxon>Bacillati</taxon>
        <taxon>Bacillota</taxon>
        <taxon>Clostridia</taxon>
        <taxon>Eubacteriales</taxon>
        <taxon>Oscillospiraceae</taxon>
        <taxon>Pseudoflavonifractor</taxon>
    </lineage>
</organism>
<dbReference type="STRING" id="411467.BACCAP_00418"/>
<feature type="compositionally biased region" description="Acidic residues" evidence="1">
    <location>
        <begin position="136"/>
        <end position="155"/>
    </location>
</feature>
<dbReference type="PANTHER" id="PTHR37938">
    <property type="entry name" value="BLL0215 PROTEIN"/>
    <property type="match status" value="1"/>
</dbReference>
<dbReference type="AlphaFoldDB" id="A6NQE8"/>
<accession>A6NQE8</accession>
<dbReference type="PANTHER" id="PTHR37938:SF1">
    <property type="entry name" value="BLL0215 PROTEIN"/>
    <property type="match status" value="1"/>
</dbReference>